<feature type="domain" description="HTH lysR-type" evidence="5">
    <location>
        <begin position="17"/>
        <end position="72"/>
    </location>
</feature>
<dbReference type="SUPFAM" id="SSF53850">
    <property type="entry name" value="Periplasmic binding protein-like II"/>
    <property type="match status" value="1"/>
</dbReference>
<keyword evidence="2" id="KW-0805">Transcription regulation</keyword>
<evidence type="ECO:0000259" key="5">
    <source>
        <dbReference type="PROSITE" id="PS50931"/>
    </source>
</evidence>
<dbReference type="Pfam" id="PF03466">
    <property type="entry name" value="LysR_substrate"/>
    <property type="match status" value="1"/>
</dbReference>
<keyword evidence="3" id="KW-0238">DNA-binding</keyword>
<gene>
    <name evidence="6" type="ORF">A6D6_02787</name>
</gene>
<dbReference type="PANTHER" id="PTHR30537">
    <property type="entry name" value="HTH-TYPE TRANSCRIPTIONAL REGULATOR"/>
    <property type="match status" value="1"/>
</dbReference>
<dbReference type="InterPro" id="IPR036388">
    <property type="entry name" value="WH-like_DNA-bd_sf"/>
</dbReference>
<dbReference type="InterPro" id="IPR005119">
    <property type="entry name" value="LysR_subst-bd"/>
</dbReference>
<proteinExistence type="inferred from homology"/>
<reference evidence="6 7" key="1">
    <citation type="submission" date="2012-09" db="EMBL/GenBank/DDBJ databases">
        <title>Genome Sequence of alkane-degrading Bacterium Alcanivorax sp. 6-D-6.</title>
        <authorList>
            <person name="Lai Q."/>
            <person name="Shao Z."/>
        </authorList>
    </citation>
    <scope>NUCLEOTIDE SEQUENCE [LARGE SCALE GENOMIC DNA]</scope>
    <source>
        <strain evidence="6 7">6-D-6</strain>
    </source>
</reference>
<organism evidence="6 7">
    <name type="scientific">Alcanivorax xiamenensis</name>
    <dbReference type="NCBI Taxonomy" id="1177156"/>
    <lineage>
        <taxon>Bacteria</taxon>
        <taxon>Pseudomonadati</taxon>
        <taxon>Pseudomonadota</taxon>
        <taxon>Gammaproteobacteria</taxon>
        <taxon>Oceanospirillales</taxon>
        <taxon>Alcanivoracaceae</taxon>
        <taxon>Alcanivorax</taxon>
    </lineage>
</organism>
<sequence length="305" mass="34400">MNPIFGTMKANHTTDHLRDMSLFVEVARAKSFRRAAEALGMPSSTLSRRIQALERAIGLRLLHRTTRHIELTEAGQLYFERSRGIVEEARLAHEQLGELVSQPRGVLRVSLPVDFAIVFLAPHLPEFCRRYPGIALEFDLTPRRVDLVAEPFDVAIRMGILTDSHLVGHKIAHVQRCLYASPSYLDAHGEPATPDELSQHECLLFPNETHWTLLRDSSKRQVAVNGRFHLNNVGMMQRLATYGLGIALLARSSVSDTTGVSTQRLQQVLPDWQATPIEVHALTETRLLPAKAQRFIEYLKEHLAQ</sequence>
<dbReference type="Proteomes" id="UP000771797">
    <property type="component" value="Unassembled WGS sequence"/>
</dbReference>
<dbReference type="EMBL" id="AQPF01000025">
    <property type="protein sequence ID" value="KAF0804753.1"/>
    <property type="molecule type" value="Genomic_DNA"/>
</dbReference>
<evidence type="ECO:0000256" key="3">
    <source>
        <dbReference type="ARBA" id="ARBA00023125"/>
    </source>
</evidence>
<keyword evidence="7" id="KW-1185">Reference proteome</keyword>
<evidence type="ECO:0000256" key="1">
    <source>
        <dbReference type="ARBA" id="ARBA00009437"/>
    </source>
</evidence>
<dbReference type="CDD" id="cd08422">
    <property type="entry name" value="PBP2_CrgA_like"/>
    <property type="match status" value="1"/>
</dbReference>
<dbReference type="InterPro" id="IPR000847">
    <property type="entry name" value="LysR_HTH_N"/>
</dbReference>
<comment type="similarity">
    <text evidence="1">Belongs to the LysR transcriptional regulatory family.</text>
</comment>
<comment type="caution">
    <text evidence="6">The sequence shown here is derived from an EMBL/GenBank/DDBJ whole genome shotgun (WGS) entry which is preliminary data.</text>
</comment>
<dbReference type="PROSITE" id="PS50931">
    <property type="entry name" value="HTH_LYSR"/>
    <property type="match status" value="1"/>
</dbReference>
<dbReference type="SUPFAM" id="SSF46785">
    <property type="entry name" value="Winged helix' DNA-binding domain"/>
    <property type="match status" value="1"/>
</dbReference>
<dbReference type="PANTHER" id="PTHR30537:SF5">
    <property type="entry name" value="HTH-TYPE TRANSCRIPTIONAL ACTIVATOR TTDR-RELATED"/>
    <property type="match status" value="1"/>
</dbReference>
<dbReference type="Gene3D" id="1.10.10.10">
    <property type="entry name" value="Winged helix-like DNA-binding domain superfamily/Winged helix DNA-binding domain"/>
    <property type="match status" value="1"/>
</dbReference>
<dbReference type="RefSeq" id="WP_236564111.1">
    <property type="nucleotide sequence ID" value="NZ_AQPF01000025.1"/>
</dbReference>
<evidence type="ECO:0000256" key="2">
    <source>
        <dbReference type="ARBA" id="ARBA00023015"/>
    </source>
</evidence>
<dbReference type="Pfam" id="PF00126">
    <property type="entry name" value="HTH_1"/>
    <property type="match status" value="1"/>
</dbReference>
<protein>
    <submittedName>
        <fullName evidence="6">Transcriptional regulator protein</fullName>
    </submittedName>
</protein>
<dbReference type="Gene3D" id="3.40.190.290">
    <property type="match status" value="1"/>
</dbReference>
<name>A0ABQ6Y611_9GAMM</name>
<dbReference type="InterPro" id="IPR036390">
    <property type="entry name" value="WH_DNA-bd_sf"/>
</dbReference>
<dbReference type="InterPro" id="IPR058163">
    <property type="entry name" value="LysR-type_TF_proteobact-type"/>
</dbReference>
<evidence type="ECO:0000313" key="6">
    <source>
        <dbReference type="EMBL" id="KAF0804753.1"/>
    </source>
</evidence>
<accession>A0ABQ6Y611</accession>
<keyword evidence="4" id="KW-0804">Transcription</keyword>
<evidence type="ECO:0000256" key="4">
    <source>
        <dbReference type="ARBA" id="ARBA00023163"/>
    </source>
</evidence>
<evidence type="ECO:0000313" key="7">
    <source>
        <dbReference type="Proteomes" id="UP000771797"/>
    </source>
</evidence>